<dbReference type="PIR" id="D82818">
    <property type="entry name" value="D82818"/>
</dbReference>
<accession>Q9PGG5</accession>
<reference evidence="1 2" key="1">
    <citation type="journal article" date="2000" name="Nature">
        <title>The genome sequence of the plant pathogen Xylella fastidiosa.</title>
        <authorList>
            <person name="Simpson A.J."/>
            <person name="Reinach F.C."/>
            <person name="Arruda P."/>
            <person name="Abreu F.A."/>
            <person name="Acencio M."/>
            <person name="Alvarenga R."/>
            <person name="Alves L.M."/>
            <person name="Araya J.E."/>
            <person name="Baia G.S."/>
            <person name="Baptista C.S."/>
            <person name="Barros M.H."/>
            <person name="Bonaccorsi E.D."/>
            <person name="Bordin S."/>
            <person name="Bove J.M."/>
            <person name="Briones M.R."/>
            <person name="Bueno M.R."/>
            <person name="Camargo A.A."/>
            <person name="Camargo L.E."/>
            <person name="Carraro D.M."/>
            <person name="Carrer H."/>
            <person name="Colauto N.B."/>
            <person name="Colombo C."/>
            <person name="Costa F.F."/>
            <person name="Costa M.C."/>
            <person name="Costa-Neto C.M."/>
            <person name="Coutinho L.L."/>
            <person name="Cristofani M."/>
            <person name="Dias-Neto E."/>
            <person name="Docena C."/>
            <person name="El-Dorry H."/>
            <person name="Facincani A.P."/>
            <person name="Ferreira A.J."/>
            <person name="Ferreira V.C."/>
            <person name="Ferro J.A."/>
            <person name="Fraga J.S."/>
            <person name="Franca S.C."/>
            <person name="Franco M.C."/>
            <person name="Frohme M."/>
            <person name="Furlan L.R."/>
            <person name="Garnier M."/>
            <person name="Goldman G.H."/>
            <person name="Goldman M.H."/>
            <person name="Gomes S.L."/>
            <person name="Gruber A."/>
            <person name="Ho P.L."/>
            <person name="Hoheisel J.D."/>
            <person name="Junqueira M.L."/>
            <person name="Kemper E.L."/>
            <person name="Kitajima J.P."/>
            <person name="Krieger J.E."/>
            <person name="Kuramae E.E."/>
            <person name="Laigret F."/>
            <person name="Lambais M.R."/>
            <person name="Leite L.C."/>
            <person name="Lemos E.G."/>
            <person name="Lemos M.V."/>
            <person name="Lopes S.A."/>
            <person name="Lopes C.R."/>
            <person name="Machado J.A."/>
            <person name="Machado M.A."/>
            <person name="Madeira A.M."/>
            <person name="Madeira H.M."/>
            <person name="Marino C.L."/>
            <person name="Marques M.V."/>
            <person name="Martins E.A."/>
            <person name="Martins E.M."/>
            <person name="Matsukuma A.Y."/>
            <person name="Menck C.F."/>
            <person name="Miracca E.C."/>
            <person name="Miyaki C.Y."/>
            <person name="Monteriro-Vitorello C.B."/>
            <person name="Moon D.H."/>
            <person name="Nagai M.A."/>
            <person name="Nascimento A.L."/>
            <person name="Netto L.E."/>
            <person name="Nhani A.Jr."/>
            <person name="Nobrega F.G."/>
            <person name="Nunes L.R."/>
            <person name="Oliveira M.A."/>
            <person name="de Oliveira M.C."/>
            <person name="de Oliveira R.C."/>
            <person name="Palmieri D.A."/>
            <person name="Paris A."/>
            <person name="Peixoto B.R."/>
            <person name="Pereira G.A."/>
            <person name="Pereira H.A.Jr."/>
            <person name="Pesquero J.B."/>
            <person name="Quaggio R.B."/>
            <person name="Roberto P.G."/>
            <person name="Rodrigues V."/>
            <person name="de M Rosa A.J."/>
            <person name="de Rosa V.E.Jr."/>
            <person name="de Sa R.G."/>
            <person name="Santelli R.V."/>
            <person name="Sawasaki H.E."/>
            <person name="da Silva A.C."/>
            <person name="da Silva A.M."/>
            <person name="da Silva F.R."/>
            <person name="da Silva W.A.Jr."/>
            <person name="da Silveira J.F."/>
            <person name="Silvestri M.L."/>
            <person name="Siqueira W.J."/>
            <person name="de Souza A.A."/>
            <person name="de Souza A.P."/>
            <person name="Terenzi M.F."/>
            <person name="Truffi D."/>
            <person name="Tsai S.M."/>
            <person name="Tsuhako M.H."/>
            <person name="Vallada H."/>
            <person name="Van Sluys M.A."/>
            <person name="Verjovski-Almeida S."/>
            <person name="Vettore A.L."/>
            <person name="Zago M.A."/>
            <person name="Zatz M."/>
            <person name="Meidanis J."/>
            <person name="Setubal J.C."/>
        </authorList>
    </citation>
    <scope>NUCLEOTIDE SEQUENCE [LARGE SCALE GENOMIC DNA]</scope>
    <source>
        <strain evidence="1 2">9a5c</strain>
    </source>
</reference>
<gene>
    <name evidence="1" type="ordered locus">XF_0337</name>
</gene>
<evidence type="ECO:0000313" key="2">
    <source>
        <dbReference type="Proteomes" id="UP000000812"/>
    </source>
</evidence>
<protein>
    <submittedName>
        <fullName evidence="1">Uncharacterized protein</fullName>
    </submittedName>
</protein>
<dbReference type="EMBL" id="AE003849">
    <property type="protein sequence ID" value="AAF83147.1"/>
    <property type="molecule type" value="Genomic_DNA"/>
</dbReference>
<dbReference type="Proteomes" id="UP000000812">
    <property type="component" value="Chromosome"/>
</dbReference>
<name>Q9PGG5_XYLFA</name>
<dbReference type="KEGG" id="xfa:XF_0337"/>
<dbReference type="HOGENOM" id="CLU_3359287_0_0_6"/>
<sequence>MLSSFLENHPKKVVVEMGSTAPMTELRQIEDPFQPL</sequence>
<proteinExistence type="predicted"/>
<organism evidence="1 2">
    <name type="scientific">Xylella fastidiosa (strain 9a5c)</name>
    <dbReference type="NCBI Taxonomy" id="160492"/>
    <lineage>
        <taxon>Bacteria</taxon>
        <taxon>Pseudomonadati</taxon>
        <taxon>Pseudomonadota</taxon>
        <taxon>Gammaproteobacteria</taxon>
        <taxon>Lysobacterales</taxon>
        <taxon>Lysobacteraceae</taxon>
        <taxon>Xylella</taxon>
    </lineage>
</organism>
<evidence type="ECO:0000313" key="1">
    <source>
        <dbReference type="EMBL" id="AAF83147.1"/>
    </source>
</evidence>
<dbReference type="AlphaFoldDB" id="Q9PGG5"/>